<dbReference type="PANTHER" id="PTHR31640:SF1">
    <property type="entry name" value="BRIDGE-LIKE LIPID TRANSFER PROTEIN FAMILY MEMBER 1"/>
    <property type="match status" value="1"/>
</dbReference>
<dbReference type="OrthoDB" id="10051416at2759"/>
<dbReference type="PANTHER" id="PTHR31640">
    <property type="entry name" value="TRANSMEMBRANE PROTEIN KIAA1109"/>
    <property type="match status" value="1"/>
</dbReference>
<gene>
    <name evidence="3" type="ORF">BLA29_000589</name>
</gene>
<organism evidence="3 4">
    <name type="scientific">Euroglyphus maynei</name>
    <name type="common">Mayne's house dust mite</name>
    <dbReference type="NCBI Taxonomy" id="6958"/>
    <lineage>
        <taxon>Eukaryota</taxon>
        <taxon>Metazoa</taxon>
        <taxon>Ecdysozoa</taxon>
        <taxon>Arthropoda</taxon>
        <taxon>Chelicerata</taxon>
        <taxon>Arachnida</taxon>
        <taxon>Acari</taxon>
        <taxon>Acariformes</taxon>
        <taxon>Sarcoptiformes</taxon>
        <taxon>Astigmata</taxon>
        <taxon>Psoroptidia</taxon>
        <taxon>Analgoidea</taxon>
        <taxon>Pyroglyphidae</taxon>
        <taxon>Pyroglyphinae</taxon>
        <taxon>Euroglyphus</taxon>
    </lineage>
</organism>
<comment type="caution">
    <text evidence="3">The sequence shown here is derived from an EMBL/GenBank/DDBJ whole genome shotgun (WGS) entry which is preliminary data.</text>
</comment>
<sequence length="1138" mass="132297">MKNSEDKGKDIVNILLEQLSSNSTARSIVEPPQIEGSTFDDWLYFFIQNAFIFFVWILSMVWVCYVVFYNSRLTGFIITKIVNYLFIKNGYFKIGSFSFAAISGKIMFRDLVYINDDYSIRIQDGWMVFCYWIPYEYRDAKTEDLSNSDVRLLIYLDGLKTKRYCELEKLFNLPSKIFDESPTVDTVDGSKKNEKETREKILKSMNQTRNELKQSIWRDLIPMIKIEISSGRFIFGNHLIPSTLSISFEDSQFHYTSQPAASQYDLLTHILKGKAENLQVMLIPSVKYSGSITDEPPRIMGDGFNVFRTNKIEIYYYQDVPGFVTEQAVDETDNPVWGMVVKCGKGTDFSYGPWADRQRGYLYSFFFPANYQLMPVDEKPKIGERRRFESFDIRLSTLHEAKIDILFAKNNETHALHINAMPGSYLEVTIPWVCNTNGYSTHILGQILHLDATTSLQFRPLIQSETFEFDVKIFFPRLWNGHQEWLCKITACKATVNLIFAHKIFIQDLIDDWSDKDRPDILKFIPYTWKISIVIKDFELLVLANQYNWIDCSTGLNDENCKIAVCGEHFDLAFDLPFVEFLPPKLMIKIWIQGECLEGAFYIPESSMNRDIIELIQRFSNINDRNESCNEYLAYFGHKRKWKSVVSHGNHWYDCMNAPIVALSITYDFWPMPILGDQSNAKQTIASHRKGNIKFVDEIEDFDVTILPSDVMTIELEIGPSNIALFGVLFRFLWNIKENYLGEWQSFSEMGVNFFDDKYVTKKRNDSDNKKDKLSMMEIEIEEPRRTFDPRVYRPFEVIVSVTLHEIHGHLVQCLSDPKHYCPLVYVEKLCFELRKTYLETKLQLIISPAVIQIVDRIERVDFAQSLEEGFLTLSSLQFRGHAMFSGLDRPLQSETLEYAWLVDVKVGEIGGRITLDQLMQVIVPFETFLLQIFQLDLDLQSPNPFYKCLHDRLQNECPESDLLISRYCPYPEDVKYRLVRVDFDSIDLFLIESNVTVNLSNPSIKLATCNVHVGKQFDGFTLLVSDLMIRQFVSLLPMKELGRTHEWAEIGSISMGTIFLDSAIESSEMDNYTISQREFLLKHDAKTKRLWFLWNDLAKCGCVGNCAFFGCNFDGQNFFNKDRQSPMNKNRMKPQSE</sequence>
<dbReference type="AlphaFoldDB" id="A0A1Y3BS17"/>
<evidence type="ECO:0000313" key="4">
    <source>
        <dbReference type="Proteomes" id="UP000194236"/>
    </source>
</evidence>
<evidence type="ECO:0000259" key="2">
    <source>
        <dbReference type="Pfam" id="PF20413"/>
    </source>
</evidence>
<dbReference type="InterPro" id="IPR047104">
    <property type="entry name" value="BLTP1_N"/>
</dbReference>
<keyword evidence="1" id="KW-0472">Membrane</keyword>
<dbReference type="EMBL" id="MUJZ01008785">
    <property type="protein sequence ID" value="OTF82366.1"/>
    <property type="molecule type" value="Genomic_DNA"/>
</dbReference>
<feature type="non-terminal residue" evidence="3">
    <location>
        <position position="1138"/>
    </location>
</feature>
<dbReference type="Pfam" id="PF20413">
    <property type="entry name" value="BLTP1_N"/>
    <property type="match status" value="1"/>
</dbReference>
<dbReference type="Proteomes" id="UP000194236">
    <property type="component" value="Unassembled WGS sequence"/>
</dbReference>
<feature type="transmembrane region" description="Helical" evidence="1">
    <location>
        <begin position="90"/>
        <end position="108"/>
    </location>
</feature>
<evidence type="ECO:0000256" key="1">
    <source>
        <dbReference type="SAM" id="Phobius"/>
    </source>
</evidence>
<feature type="transmembrane region" description="Helical" evidence="1">
    <location>
        <begin position="42"/>
        <end position="69"/>
    </location>
</feature>
<evidence type="ECO:0000313" key="3">
    <source>
        <dbReference type="EMBL" id="OTF82366.1"/>
    </source>
</evidence>
<dbReference type="GO" id="GO:0098793">
    <property type="term" value="C:presynapse"/>
    <property type="evidence" value="ECO:0007669"/>
    <property type="project" value="GOC"/>
</dbReference>
<dbReference type="InterPro" id="IPR033616">
    <property type="entry name" value="BLTP1"/>
</dbReference>
<keyword evidence="1" id="KW-0812">Transmembrane</keyword>
<dbReference type="GO" id="GO:0048488">
    <property type="term" value="P:synaptic vesicle endocytosis"/>
    <property type="evidence" value="ECO:0007669"/>
    <property type="project" value="TreeGrafter"/>
</dbReference>
<keyword evidence="1" id="KW-1133">Transmembrane helix</keyword>
<feature type="domain" description="Bridge-like lipid transfer protein family member 1 N-terminal" evidence="2">
    <location>
        <begin position="52"/>
        <end position="1097"/>
    </location>
</feature>
<name>A0A1Y3BS17_EURMA</name>
<protein>
    <submittedName>
        <fullName evidence="3">Tweek-like protein</fullName>
    </submittedName>
</protein>
<proteinExistence type="predicted"/>
<keyword evidence="4" id="KW-1185">Reference proteome</keyword>
<reference evidence="3 4" key="1">
    <citation type="submission" date="2017-03" db="EMBL/GenBank/DDBJ databases">
        <title>Genome Survey of Euroglyphus maynei.</title>
        <authorList>
            <person name="Arlian L.G."/>
            <person name="Morgan M.S."/>
            <person name="Rider S.D."/>
        </authorList>
    </citation>
    <scope>NUCLEOTIDE SEQUENCE [LARGE SCALE GENOMIC DNA]</scope>
    <source>
        <strain evidence="3">Arlian Lab</strain>
        <tissue evidence="3">Whole body</tissue>
    </source>
</reference>
<accession>A0A1Y3BS17</accession>